<dbReference type="Proteomes" id="UP000183410">
    <property type="component" value="Unassembled WGS sequence"/>
</dbReference>
<sequence>MNLYILVEGRSEKYIYPAWLSILLPELTSVQHLDNVSCNQYYLFSCGGYPNIIDDVGNAIQDMKEHTKFDYLMVVLDGDDIGIPARKHEVLAEAQKHRFDPNRLITVVQNPCIETWCLGNRKIFRRNPDSPEFQNCFKHFNVNELDPELMPLHPELSQYTTTAQYHEHYLKSMLADRGLSYTKGKGTKAVQNDHYFSEMIKRVNETNHLPSFRDFILSMTQLKLKIHGQDTAAPSIES</sequence>
<evidence type="ECO:0000313" key="1">
    <source>
        <dbReference type="EMBL" id="SFE37517.1"/>
    </source>
</evidence>
<gene>
    <name evidence="1" type="ORF">SAMN04487969_102219</name>
</gene>
<dbReference type="OrthoDB" id="7060211at2"/>
<dbReference type="RefSeq" id="WP_046229994.1">
    <property type="nucleotide sequence ID" value="NZ_FONN01000002.1"/>
</dbReference>
<dbReference type="EMBL" id="FONN01000002">
    <property type="protein sequence ID" value="SFE37517.1"/>
    <property type="molecule type" value="Genomic_DNA"/>
</dbReference>
<reference evidence="2" key="1">
    <citation type="submission" date="2016-10" db="EMBL/GenBank/DDBJ databases">
        <authorList>
            <person name="Varghese N."/>
            <person name="Submissions S."/>
        </authorList>
    </citation>
    <scope>NUCLEOTIDE SEQUENCE [LARGE SCALE GENOMIC DNA]</scope>
    <source>
        <strain evidence="2">CGMCC 1.10223</strain>
    </source>
</reference>
<protein>
    <recommendedName>
        <fullName evidence="3">DUF4276 family protein</fullName>
    </recommendedName>
</protein>
<accession>A0A1I2A169</accession>
<proteinExistence type="predicted"/>
<dbReference type="AlphaFoldDB" id="A0A1I2A169"/>
<organism evidence="1 2">
    <name type="scientific">Paenibacillus algorifonticola</name>
    <dbReference type="NCBI Taxonomy" id="684063"/>
    <lineage>
        <taxon>Bacteria</taxon>
        <taxon>Bacillati</taxon>
        <taxon>Bacillota</taxon>
        <taxon>Bacilli</taxon>
        <taxon>Bacillales</taxon>
        <taxon>Paenibacillaceae</taxon>
        <taxon>Paenibacillus</taxon>
    </lineage>
</organism>
<name>A0A1I2A169_9BACL</name>
<evidence type="ECO:0000313" key="2">
    <source>
        <dbReference type="Proteomes" id="UP000183410"/>
    </source>
</evidence>
<evidence type="ECO:0008006" key="3">
    <source>
        <dbReference type="Google" id="ProtNLM"/>
    </source>
</evidence>
<keyword evidence="2" id="KW-1185">Reference proteome</keyword>